<evidence type="ECO:0000313" key="2">
    <source>
        <dbReference type="Proteomes" id="UP000663841"/>
    </source>
</evidence>
<proteinExistence type="predicted"/>
<sequence>MANMGLFEARNGVRRCFMNPYLAAEIAFYLSGNSLIQLSRTSKWLCFTLWGSPYIWKKALDRVGVDIDLPVTPFRIIYTFSILNFTTDCMLCGSSTENGFLGEGEAATRLCNKCAANVLIPAPDADQPSGFMQTIYHGGPHRYYKMILRHGVSRVRIPALLSHAKPATLYRAFPSTPNDSAYMAGNRYLQKLMNDDHKGHQPKIPVRSLKITTIGHDYIALLPLARGY</sequence>
<evidence type="ECO:0000313" key="1">
    <source>
        <dbReference type="EMBL" id="CAE6463220.1"/>
    </source>
</evidence>
<dbReference type="EMBL" id="CAJMWW010000292">
    <property type="protein sequence ID" value="CAE6463220.1"/>
    <property type="molecule type" value="Genomic_DNA"/>
</dbReference>
<reference evidence="1" key="1">
    <citation type="submission" date="2021-01" db="EMBL/GenBank/DDBJ databases">
        <authorList>
            <person name="Kaushik A."/>
        </authorList>
    </citation>
    <scope>NUCLEOTIDE SEQUENCE</scope>
    <source>
        <strain evidence="1">AG3-T5</strain>
    </source>
</reference>
<dbReference type="Proteomes" id="UP000663841">
    <property type="component" value="Unassembled WGS sequence"/>
</dbReference>
<organism evidence="1 2">
    <name type="scientific">Rhizoctonia solani</name>
    <dbReference type="NCBI Taxonomy" id="456999"/>
    <lineage>
        <taxon>Eukaryota</taxon>
        <taxon>Fungi</taxon>
        <taxon>Dikarya</taxon>
        <taxon>Basidiomycota</taxon>
        <taxon>Agaricomycotina</taxon>
        <taxon>Agaricomycetes</taxon>
        <taxon>Cantharellales</taxon>
        <taxon>Ceratobasidiaceae</taxon>
        <taxon>Rhizoctonia</taxon>
    </lineage>
</organism>
<comment type="caution">
    <text evidence="1">The sequence shown here is derived from an EMBL/GenBank/DDBJ whole genome shotgun (WGS) entry which is preliminary data.</text>
</comment>
<accession>A0A8H3BTI0</accession>
<protein>
    <submittedName>
        <fullName evidence="1">Uncharacterized protein</fullName>
    </submittedName>
</protein>
<dbReference type="AlphaFoldDB" id="A0A8H3BTI0"/>
<name>A0A8H3BTI0_9AGAM</name>
<gene>
    <name evidence="1" type="ORF">RDB_LOCUS156774</name>
</gene>